<dbReference type="Proteomes" id="UP000296352">
    <property type="component" value="Chromosome"/>
</dbReference>
<feature type="region of interest" description="Disordered" evidence="1">
    <location>
        <begin position="1"/>
        <end position="29"/>
    </location>
</feature>
<dbReference type="PIRSF" id="PIRSF035042">
    <property type="entry name" value="UCP035042_thirdx"/>
    <property type="match status" value="1"/>
</dbReference>
<keyword evidence="3" id="KW-1185">Reference proteome</keyword>
<dbReference type="AlphaFoldDB" id="A0A4P7QFP3"/>
<protein>
    <submittedName>
        <fullName evidence="2">Sucrase/ferredoxin-like protein</fullName>
    </submittedName>
</protein>
<name>A0A4P7QFP3_9CORY</name>
<dbReference type="InterPro" id="IPR009737">
    <property type="entry name" value="Aim32/Apd1-like"/>
</dbReference>
<dbReference type="RefSeq" id="WP_136140594.1">
    <property type="nucleotide sequence ID" value="NZ_CP039247.1"/>
</dbReference>
<evidence type="ECO:0000313" key="3">
    <source>
        <dbReference type="Proteomes" id="UP000296352"/>
    </source>
</evidence>
<proteinExistence type="predicted"/>
<accession>A0A4P7QFP3</accession>
<dbReference type="SUPFAM" id="SSF52833">
    <property type="entry name" value="Thioredoxin-like"/>
    <property type="match status" value="1"/>
</dbReference>
<dbReference type="EMBL" id="CP039247">
    <property type="protein sequence ID" value="QCB27766.1"/>
    <property type="molecule type" value="Genomic_DNA"/>
</dbReference>
<dbReference type="CDD" id="cd03062">
    <property type="entry name" value="TRX_Fd_Sucrase"/>
    <property type="match status" value="1"/>
</dbReference>
<organism evidence="2 3">
    <name type="scientific">Corynebacterium endometrii</name>
    <dbReference type="NCBI Taxonomy" id="2488819"/>
    <lineage>
        <taxon>Bacteria</taxon>
        <taxon>Bacillati</taxon>
        <taxon>Actinomycetota</taxon>
        <taxon>Actinomycetes</taxon>
        <taxon>Mycobacteriales</taxon>
        <taxon>Corynebacteriaceae</taxon>
        <taxon>Corynebacterium</taxon>
    </lineage>
</organism>
<sequence length="307" mass="32381">MIDALADTPTSGPADSAGSRCSDAQVEPLPGTAKKESVYVVFEWPGGWSHDVLDGGTFGEELTAKLKSKLKGVAGLQLVRRPGRDGRQVGKLHRCYLVWAEQGTMELLLLSGPEAILDLDLTGPGRNGGGPIDTPLILVCTHGRRDVCCAVKGRPLAAALDEVYPSGLVWESSHTKGHRFAPSVIVLPWGYSFGRLNVEAAKEMVARAVDGEMFIPACRGSGLHSPRGQVAELAVATRLARDGEAVRYGELKVGENSDEPAAVTVTHPDGRVWEVTLEKRAVNGVISSCGDAPKPGTAWAATGIAAT</sequence>
<dbReference type="InterPro" id="IPR036249">
    <property type="entry name" value="Thioredoxin-like_sf"/>
</dbReference>
<dbReference type="Pfam" id="PF06999">
    <property type="entry name" value="Suc_Fer-like"/>
    <property type="match status" value="1"/>
</dbReference>
<evidence type="ECO:0000256" key="1">
    <source>
        <dbReference type="SAM" id="MobiDB-lite"/>
    </source>
</evidence>
<gene>
    <name evidence="2" type="ORF">CENDO_02340</name>
</gene>
<reference evidence="2 3" key="1">
    <citation type="submission" date="2019-04" db="EMBL/GenBank/DDBJ databases">
        <title>Corynebacterium endometrii sp. nov., isolated from the uterus of a cow with endometritis.</title>
        <authorList>
            <person name="Ballas P."/>
            <person name="Ruckert C."/>
            <person name="Wagener K."/>
            <person name="Drillich M."/>
            <person name="Kaempfer P."/>
            <person name="Busse H.-J."/>
            <person name="Ehling-Schulz M."/>
        </authorList>
    </citation>
    <scope>NUCLEOTIDE SEQUENCE [LARGE SCALE GENOMIC DNA]</scope>
    <source>
        <strain evidence="2 3">LMM-1653</strain>
    </source>
</reference>
<dbReference type="OrthoDB" id="3399139at2"/>
<evidence type="ECO:0000313" key="2">
    <source>
        <dbReference type="EMBL" id="QCB27766.1"/>
    </source>
</evidence>
<dbReference type="KEGG" id="cee:CENDO_02340"/>
<dbReference type="InterPro" id="IPR010350">
    <property type="entry name" value="Aim32/Apd1-like_bac"/>
</dbReference>